<evidence type="ECO:0000256" key="1">
    <source>
        <dbReference type="SAM" id="SignalP"/>
    </source>
</evidence>
<dbReference type="Proteomes" id="UP000182101">
    <property type="component" value="Plasmid pAMCP48-600"/>
</dbReference>
<dbReference type="EMBL" id="CP018025">
    <property type="protein sequence ID" value="APD91933.1"/>
    <property type="molecule type" value="Genomic_DNA"/>
</dbReference>
<feature type="chain" id="PRO_5042133752" evidence="1">
    <location>
        <begin position="25"/>
        <end position="412"/>
    </location>
</feature>
<keyword evidence="2" id="KW-0614">Plasmid</keyword>
<feature type="signal peptide" evidence="1">
    <location>
        <begin position="1"/>
        <end position="24"/>
    </location>
</feature>
<reference evidence="2 3" key="1">
    <citation type="submission" date="2016-11" db="EMBL/GenBank/DDBJ databases">
        <title>Networking in microbes: conjugative elements and plasmids in the genus Alteromonas.</title>
        <authorList>
            <person name="Lopez-Perez M."/>
            <person name="Ramon-Marco N."/>
            <person name="Rodriguez-Valera F."/>
        </authorList>
    </citation>
    <scope>NUCLEOTIDE SEQUENCE [LARGE SCALE GENOMIC DNA]</scope>
    <source>
        <strain evidence="2 3">CP48</strain>
        <plasmid evidence="3">pamcp48-600</plasmid>
    </source>
</reference>
<dbReference type="RefSeq" id="WP_071960543.1">
    <property type="nucleotide sequence ID" value="NZ_CP018025.1"/>
</dbReference>
<geneLocation type="plasmid" evidence="3">
    <name>pamcp48-600</name>
</geneLocation>
<gene>
    <name evidence="2" type="ORF">BM524_18610</name>
</gene>
<evidence type="ECO:0000313" key="2">
    <source>
        <dbReference type="EMBL" id="APD91933.1"/>
    </source>
</evidence>
<keyword evidence="1" id="KW-0732">Signal</keyword>
<accession>A0AAC9JHR4</accession>
<dbReference type="AlphaFoldDB" id="A0AAC9JHR4"/>
<protein>
    <submittedName>
        <fullName evidence="2">Uncharacterized protein</fullName>
    </submittedName>
</protein>
<proteinExistence type="predicted"/>
<name>A0AAC9JHR4_9ALTE</name>
<organism evidence="2 3">
    <name type="scientific">Alteromonas mediterranea</name>
    <dbReference type="NCBI Taxonomy" id="314275"/>
    <lineage>
        <taxon>Bacteria</taxon>
        <taxon>Pseudomonadati</taxon>
        <taxon>Pseudomonadota</taxon>
        <taxon>Gammaproteobacteria</taxon>
        <taxon>Alteromonadales</taxon>
        <taxon>Alteromonadaceae</taxon>
        <taxon>Alteromonas/Salinimonas group</taxon>
        <taxon>Alteromonas</taxon>
    </lineage>
</organism>
<evidence type="ECO:0000313" key="3">
    <source>
        <dbReference type="Proteomes" id="UP000182101"/>
    </source>
</evidence>
<sequence length="412" mass="45423">MIKKSIAIVTLLGASVLPSFNAHSAVTYANCPTLAPLPVTNFLPAALLPIEQAEMSFDMGMNVVMAAAVQSATVIQSEAINSTFNTITSELLKISQAKQSDMIEIDRQYQELKMAYEMELNLQKEQLEGMLFPGDSSMMEPDEGEVRVIDQESPTYKFVSQMCSAAKMQQHLYSEAIIAEGIELKSRRNTKIVRNIQAVASVDAAAKQSVDFHYDVFCSEDDSLLGLCDDVSLAPNADMDAYVFMYPTGYRGEGGTTDSYQTMYTYSPVESLAAYQYVKNLTGTLNFAAPTEREESLASKTQFVGFYKQAVAALSLSTDYMLSVAAAREPVNKTGLIVSKLDAINYAVERANLPDHQRTIASASDEGKLLELQKQLAIQSQIRYLLLQLREREKQLDAARVAVENSIYSLSD</sequence>